<proteinExistence type="predicted"/>
<dbReference type="InterPro" id="IPR012373">
    <property type="entry name" value="Ferrdict_sens_TM"/>
</dbReference>
<name>A0A240EDF4_9GAMM</name>
<dbReference type="GO" id="GO:0016989">
    <property type="term" value="F:sigma factor antagonist activity"/>
    <property type="evidence" value="ECO:0007669"/>
    <property type="project" value="TreeGrafter"/>
</dbReference>
<dbReference type="Gene3D" id="3.55.50.30">
    <property type="match status" value="1"/>
</dbReference>
<feature type="domain" description="FecR protein" evidence="1">
    <location>
        <begin position="109"/>
        <end position="202"/>
    </location>
</feature>
<dbReference type="InterPro" id="IPR032623">
    <property type="entry name" value="FecR_N"/>
</dbReference>
<gene>
    <name evidence="3" type="ORF">SAMN05421731_1179</name>
</gene>
<dbReference type="EMBL" id="OANT01000017">
    <property type="protein sequence ID" value="SNX46724.1"/>
    <property type="molecule type" value="Genomic_DNA"/>
</dbReference>
<dbReference type="AlphaFoldDB" id="A0A240EDF4"/>
<feature type="domain" description="FecR N-terminal" evidence="2">
    <location>
        <begin position="11"/>
        <end position="51"/>
    </location>
</feature>
<dbReference type="PIRSF" id="PIRSF018266">
    <property type="entry name" value="FecR"/>
    <property type="match status" value="1"/>
</dbReference>
<organism evidence="3 4">
    <name type="scientific">Acinetobacter puyangensis</name>
    <dbReference type="NCBI Taxonomy" id="1096779"/>
    <lineage>
        <taxon>Bacteria</taxon>
        <taxon>Pseudomonadati</taxon>
        <taxon>Pseudomonadota</taxon>
        <taxon>Gammaproteobacteria</taxon>
        <taxon>Moraxellales</taxon>
        <taxon>Moraxellaceae</taxon>
        <taxon>Acinetobacter</taxon>
    </lineage>
</organism>
<evidence type="ECO:0000313" key="4">
    <source>
        <dbReference type="Proteomes" id="UP000219042"/>
    </source>
</evidence>
<dbReference type="OrthoDB" id="1099576at2"/>
<keyword evidence="4" id="KW-1185">Reference proteome</keyword>
<reference evidence="4" key="1">
    <citation type="submission" date="2016-09" db="EMBL/GenBank/DDBJ databases">
        <authorList>
            <person name="Varghese N."/>
            <person name="Submissions S."/>
        </authorList>
    </citation>
    <scope>NUCLEOTIDE SEQUENCE [LARGE SCALE GENOMIC DNA]</scope>
    <source>
        <strain evidence="4">ANC 4466</strain>
    </source>
</reference>
<accession>A0A240EDF4</accession>
<dbReference type="RefSeq" id="WP_097080454.1">
    <property type="nucleotide sequence ID" value="NZ_BAABHT010000021.1"/>
</dbReference>
<evidence type="ECO:0000259" key="2">
    <source>
        <dbReference type="Pfam" id="PF16220"/>
    </source>
</evidence>
<dbReference type="Gene3D" id="2.60.120.1440">
    <property type="match status" value="1"/>
</dbReference>
<evidence type="ECO:0000259" key="1">
    <source>
        <dbReference type="Pfam" id="PF04773"/>
    </source>
</evidence>
<dbReference type="Proteomes" id="UP000219042">
    <property type="component" value="Unassembled WGS sequence"/>
</dbReference>
<dbReference type="InterPro" id="IPR006860">
    <property type="entry name" value="FecR"/>
</dbReference>
<evidence type="ECO:0000313" key="3">
    <source>
        <dbReference type="EMBL" id="SNX46724.1"/>
    </source>
</evidence>
<protein>
    <submittedName>
        <fullName evidence="3">FecR family protein</fullName>
    </submittedName>
</protein>
<dbReference type="PANTHER" id="PTHR30273">
    <property type="entry name" value="PERIPLASMIC SIGNAL SENSOR AND SIGMA FACTOR ACTIVATOR FECR-RELATED"/>
    <property type="match status" value="1"/>
</dbReference>
<dbReference type="PANTHER" id="PTHR30273:SF2">
    <property type="entry name" value="PROTEIN FECR"/>
    <property type="match status" value="1"/>
</dbReference>
<dbReference type="Pfam" id="PF04773">
    <property type="entry name" value="FecR"/>
    <property type="match status" value="1"/>
</dbReference>
<sequence>MQQATRQKIIEEASEWLMRMQEQELSPQEQQQLQEWQQQSPMHQKVWQNALKLQTKFSDVPLDLLHPVLDKLDSANDQQSHKKYIWLLAILPALSALYYANDQQQWLADHRSAVGERKTITLPDGGKIILNGRSAIDVDYSDKQRTVVLRKGEIWIETQPDSLKRPFIVETKQGTAQALGTQYLVRMQPKQTFVAVHRGAVKIRTQVNQQEAILNLNQQAYFDQHHIDTVHPMDVNQYSWTKGFLMVNEMPLKDFIQRLQPYQKGKIQLDRHIQDIKISGTYPVDDLQQIYTMLAQTYHLDIDIYAGGYWVRILPKKN</sequence>
<dbReference type="Pfam" id="PF16220">
    <property type="entry name" value="DUF4880"/>
    <property type="match status" value="1"/>
</dbReference>